<feature type="domain" description="Peptidase M1 membrane alanine aminopeptidase" evidence="12">
    <location>
        <begin position="261"/>
        <end position="417"/>
    </location>
</feature>
<dbReference type="InterPro" id="IPR045357">
    <property type="entry name" value="Aminopeptidase_N-like_N"/>
</dbReference>
<dbReference type="OrthoDB" id="100605at2"/>
<sequence length="439" mass="48861">MLHYDARVRPDIAAGTVDGRVQLQVRASREALDAIELDRDGLVIDAIDLEGKPLRFEQIDRRVIVRLPEPVTRGEVFRLELHYHGAPRFGMQFHPQRGQVYTIFSTSQWLPVVDAPDERATLDLAVELPADLHAIGNGSLRDSSAGEARSAGQRTWRWRLETPMPSYTYGFAAGRFNEVLSPHAGVPEADAAPRPLLRYVGDGWSDEELRGVFADSAGMLAYFARRAGVAYPGTEYSQGLVAETIGQELAGLSLVSDAYGREVLAAQERQTLIAHEAAHQWWGNLVTCRDWTHFWLNEGFATFLAATWMQQRFGDRAYEEAVARWRARVEKLDADGRDRALVFADWSAPTGDDRAVVYTKGAYVLHLLRTELGEAAFWKGIGDYTRKHQGGSVVTRDFQQAMEASSGRDLSAFFERWVYRGGGLHAEGARGVALGRSAP</sequence>
<dbReference type="GO" id="GO:0070006">
    <property type="term" value="F:metalloaminopeptidase activity"/>
    <property type="evidence" value="ECO:0007669"/>
    <property type="project" value="TreeGrafter"/>
</dbReference>
<comment type="similarity">
    <text evidence="3">Belongs to the peptidase M1 family.</text>
</comment>
<keyword evidence="15" id="KW-1185">Reference proteome</keyword>
<gene>
    <name evidence="14" type="ORF">EER27_14250</name>
</gene>
<feature type="domain" description="Aminopeptidase N-like N-terminal" evidence="13">
    <location>
        <begin position="2"/>
        <end position="167"/>
    </location>
</feature>
<evidence type="ECO:0000313" key="15">
    <source>
        <dbReference type="Proteomes" id="UP000267049"/>
    </source>
</evidence>
<evidence type="ECO:0000256" key="8">
    <source>
        <dbReference type="ARBA" id="ARBA00022723"/>
    </source>
</evidence>
<protein>
    <recommendedName>
        <fullName evidence="5">Aminopeptidase N</fullName>
        <ecNumber evidence="4">3.4.11.2</ecNumber>
    </recommendedName>
</protein>
<evidence type="ECO:0000256" key="5">
    <source>
        <dbReference type="ARBA" id="ARBA00015611"/>
    </source>
</evidence>
<evidence type="ECO:0000259" key="12">
    <source>
        <dbReference type="Pfam" id="PF01433"/>
    </source>
</evidence>
<evidence type="ECO:0000256" key="11">
    <source>
        <dbReference type="ARBA" id="ARBA00023049"/>
    </source>
</evidence>
<dbReference type="Gene3D" id="2.60.40.1730">
    <property type="entry name" value="tricorn interacting facor f3 domain"/>
    <property type="match status" value="1"/>
</dbReference>
<evidence type="ECO:0000256" key="3">
    <source>
        <dbReference type="ARBA" id="ARBA00010136"/>
    </source>
</evidence>
<keyword evidence="7" id="KW-0645">Protease</keyword>
<evidence type="ECO:0000259" key="13">
    <source>
        <dbReference type="Pfam" id="PF17900"/>
    </source>
</evidence>
<comment type="catalytic activity">
    <reaction evidence="1">
        <text>Release of an N-terminal amino acid, Xaa-|-Yaa- from a peptide, amide or arylamide. Xaa is preferably Ala, but may be most amino acids including Pro (slow action). When a terminal hydrophobic residue is followed by a prolyl residue, the two may be released as an intact Xaa-Pro dipeptide.</text>
        <dbReference type="EC" id="3.4.11.2"/>
    </reaction>
</comment>
<dbReference type="SUPFAM" id="SSF55486">
    <property type="entry name" value="Metalloproteases ('zincins'), catalytic domain"/>
    <property type="match status" value="1"/>
</dbReference>
<dbReference type="PANTHER" id="PTHR11533">
    <property type="entry name" value="PROTEASE M1 ZINC METALLOPROTEASE"/>
    <property type="match status" value="1"/>
</dbReference>
<name>A0A3M8SN70_9GAMM</name>
<keyword evidence="10" id="KW-0862">Zinc</keyword>
<dbReference type="CDD" id="cd09603">
    <property type="entry name" value="M1_APN_like"/>
    <property type="match status" value="1"/>
</dbReference>
<dbReference type="InterPro" id="IPR001930">
    <property type="entry name" value="Peptidase_M1"/>
</dbReference>
<dbReference type="InterPro" id="IPR050344">
    <property type="entry name" value="Peptidase_M1_aminopeptidases"/>
</dbReference>
<dbReference type="Gene3D" id="1.10.390.10">
    <property type="entry name" value="Neutral Protease Domain 2"/>
    <property type="match status" value="1"/>
</dbReference>
<dbReference type="GO" id="GO:0008270">
    <property type="term" value="F:zinc ion binding"/>
    <property type="evidence" value="ECO:0007669"/>
    <property type="project" value="InterPro"/>
</dbReference>
<comment type="caution">
    <text evidence="14">The sequence shown here is derived from an EMBL/GenBank/DDBJ whole genome shotgun (WGS) entry which is preliminary data.</text>
</comment>
<evidence type="ECO:0000256" key="9">
    <source>
        <dbReference type="ARBA" id="ARBA00022801"/>
    </source>
</evidence>
<dbReference type="PRINTS" id="PR00756">
    <property type="entry name" value="ALADIPTASE"/>
</dbReference>
<dbReference type="InterPro" id="IPR042097">
    <property type="entry name" value="Aminopeptidase_N-like_N_sf"/>
</dbReference>
<dbReference type="PANTHER" id="PTHR11533:SF174">
    <property type="entry name" value="PUROMYCIN-SENSITIVE AMINOPEPTIDASE-RELATED"/>
    <property type="match status" value="1"/>
</dbReference>
<accession>A0A3M8SN70</accession>
<evidence type="ECO:0000256" key="1">
    <source>
        <dbReference type="ARBA" id="ARBA00000098"/>
    </source>
</evidence>
<dbReference type="GO" id="GO:0005737">
    <property type="term" value="C:cytoplasm"/>
    <property type="evidence" value="ECO:0007669"/>
    <property type="project" value="TreeGrafter"/>
</dbReference>
<comment type="cofactor">
    <cofactor evidence="2">
        <name>Zn(2+)</name>
        <dbReference type="ChEBI" id="CHEBI:29105"/>
    </cofactor>
</comment>
<dbReference type="Proteomes" id="UP000267049">
    <property type="component" value="Unassembled WGS sequence"/>
</dbReference>
<keyword evidence="11" id="KW-0482">Metalloprotease</keyword>
<reference evidence="14 15" key="1">
    <citation type="submission" date="2018-11" db="EMBL/GenBank/DDBJ databases">
        <title>Lysobacter cryohumiis sp. nov., isolated from soil in the Tianshan Mountains, Xinjiang, China.</title>
        <authorList>
            <person name="Luo Y."/>
            <person name="Sheng H."/>
        </authorList>
    </citation>
    <scope>NUCLEOTIDE SEQUENCE [LARGE SCALE GENOMIC DNA]</scope>
    <source>
        <strain evidence="14 15">ZS60</strain>
    </source>
</reference>
<dbReference type="GO" id="GO:0016285">
    <property type="term" value="F:alanyl aminopeptidase activity"/>
    <property type="evidence" value="ECO:0007669"/>
    <property type="project" value="UniProtKB-EC"/>
</dbReference>
<dbReference type="Pfam" id="PF17900">
    <property type="entry name" value="Peptidase_M1_N"/>
    <property type="match status" value="1"/>
</dbReference>
<proteinExistence type="inferred from homology"/>
<evidence type="ECO:0000313" key="14">
    <source>
        <dbReference type="EMBL" id="RNF82689.1"/>
    </source>
</evidence>
<dbReference type="EMBL" id="RIBS01000007">
    <property type="protein sequence ID" value="RNF82689.1"/>
    <property type="molecule type" value="Genomic_DNA"/>
</dbReference>
<organism evidence="14 15">
    <name type="scientific">Montanilutibacter psychrotolerans</name>
    <dbReference type="NCBI Taxonomy" id="1327343"/>
    <lineage>
        <taxon>Bacteria</taxon>
        <taxon>Pseudomonadati</taxon>
        <taxon>Pseudomonadota</taxon>
        <taxon>Gammaproteobacteria</taxon>
        <taxon>Lysobacterales</taxon>
        <taxon>Lysobacteraceae</taxon>
        <taxon>Montanilutibacter</taxon>
    </lineage>
</organism>
<dbReference type="AlphaFoldDB" id="A0A3M8SN70"/>
<dbReference type="GO" id="GO:0005615">
    <property type="term" value="C:extracellular space"/>
    <property type="evidence" value="ECO:0007669"/>
    <property type="project" value="TreeGrafter"/>
</dbReference>
<keyword evidence="9" id="KW-0378">Hydrolase</keyword>
<evidence type="ECO:0000256" key="2">
    <source>
        <dbReference type="ARBA" id="ARBA00001947"/>
    </source>
</evidence>
<keyword evidence="6" id="KW-0031">Aminopeptidase</keyword>
<dbReference type="SUPFAM" id="SSF63737">
    <property type="entry name" value="Leukotriene A4 hydrolase N-terminal domain"/>
    <property type="match status" value="1"/>
</dbReference>
<dbReference type="InterPro" id="IPR027268">
    <property type="entry name" value="Peptidase_M4/M1_CTD_sf"/>
</dbReference>
<dbReference type="GO" id="GO:0016020">
    <property type="term" value="C:membrane"/>
    <property type="evidence" value="ECO:0007669"/>
    <property type="project" value="TreeGrafter"/>
</dbReference>
<dbReference type="Pfam" id="PF01433">
    <property type="entry name" value="Peptidase_M1"/>
    <property type="match status" value="1"/>
</dbReference>
<evidence type="ECO:0000256" key="4">
    <source>
        <dbReference type="ARBA" id="ARBA00012564"/>
    </source>
</evidence>
<dbReference type="GO" id="GO:0006508">
    <property type="term" value="P:proteolysis"/>
    <property type="evidence" value="ECO:0007669"/>
    <property type="project" value="UniProtKB-KW"/>
</dbReference>
<evidence type="ECO:0000256" key="10">
    <source>
        <dbReference type="ARBA" id="ARBA00022833"/>
    </source>
</evidence>
<dbReference type="EC" id="3.4.11.2" evidence="4"/>
<evidence type="ECO:0000256" key="7">
    <source>
        <dbReference type="ARBA" id="ARBA00022670"/>
    </source>
</evidence>
<keyword evidence="8" id="KW-0479">Metal-binding</keyword>
<dbReference type="GO" id="GO:0043171">
    <property type="term" value="P:peptide catabolic process"/>
    <property type="evidence" value="ECO:0007669"/>
    <property type="project" value="TreeGrafter"/>
</dbReference>
<dbReference type="InterPro" id="IPR014782">
    <property type="entry name" value="Peptidase_M1_dom"/>
</dbReference>
<dbReference type="GO" id="GO:0042277">
    <property type="term" value="F:peptide binding"/>
    <property type="evidence" value="ECO:0007669"/>
    <property type="project" value="TreeGrafter"/>
</dbReference>
<evidence type="ECO:0000256" key="6">
    <source>
        <dbReference type="ARBA" id="ARBA00022438"/>
    </source>
</evidence>